<proteinExistence type="predicted"/>
<dbReference type="Gene3D" id="2.60.40.3440">
    <property type="match status" value="1"/>
</dbReference>
<dbReference type="Gene3D" id="2.60.40.2030">
    <property type="match status" value="2"/>
</dbReference>
<evidence type="ECO:0000313" key="5">
    <source>
        <dbReference type="EMBL" id="BDD00456.1"/>
    </source>
</evidence>
<dbReference type="PANTHER" id="PTHR24273">
    <property type="entry name" value="FI04643P-RELATED"/>
    <property type="match status" value="1"/>
</dbReference>
<dbReference type="EMBL" id="AP025293">
    <property type="protein sequence ID" value="BDD00456.1"/>
    <property type="molecule type" value="Genomic_DNA"/>
</dbReference>
<dbReference type="InterPro" id="IPR003644">
    <property type="entry name" value="Calx_beta"/>
</dbReference>
<dbReference type="Pfam" id="PF13585">
    <property type="entry name" value="CHU_C"/>
    <property type="match status" value="1"/>
</dbReference>
<protein>
    <recommendedName>
        <fullName evidence="4">Calx-beta domain-containing protein</fullName>
    </recommendedName>
</protein>
<keyword evidence="2" id="KW-0677">Repeat</keyword>
<feature type="domain" description="Calx-beta" evidence="4">
    <location>
        <begin position="654"/>
        <end position="743"/>
    </location>
</feature>
<dbReference type="SUPFAM" id="SSF141072">
    <property type="entry name" value="CalX-like"/>
    <property type="match status" value="3"/>
</dbReference>
<evidence type="ECO:0000256" key="1">
    <source>
        <dbReference type="ARBA" id="ARBA00022729"/>
    </source>
</evidence>
<evidence type="ECO:0000313" key="6">
    <source>
        <dbReference type="Proteomes" id="UP001354989"/>
    </source>
</evidence>
<keyword evidence="1" id="KW-0732">Signal</keyword>
<evidence type="ECO:0000256" key="3">
    <source>
        <dbReference type="ARBA" id="ARBA00022837"/>
    </source>
</evidence>
<accession>A0ABM7VHJ9</accession>
<evidence type="ECO:0000256" key="2">
    <source>
        <dbReference type="ARBA" id="ARBA00022737"/>
    </source>
</evidence>
<sequence>MTPVNHDFKVRCKYFQLTFVLFLLLLGAAFKVKAQESNIHYIPPFFCEKTVDGHSYDHFLKGHNRNLKIQADINEHFAILSTNQQEEMEVSMSIFENGVLRPVKTFTISESNPARIKLADYNSSSRSHNKVNISSIFGDQKASFTIGSGAEGVNKELKIKDVLLVNEKQLLGQRISGGGLVFKSLNPLKSFFVNITHLSNPQAGILTSKGEFAAGTDFYTGNMVCSATNDSRRNDFISILALEDATQVTISNKNGFDFYNPKTRKYDLLGSSHQKTIVLNKGDSYVLGYHFGDASDKDRFANRKVPDINAIIGTHLHTNGRKIVVNAGAWCGGGGKNYGHDIGMDQLVPTNLVGNSYIIARGPSGSQWPEIEQVLVVATKDHSSISVNGHQVRETKDAGQYWIIKNKDYKSNGGGEKYMYISSDDPIYVYQTTAGSDDHRVGRNTPGMFLVPRLNCNGAHEVSISYANTLGRPELRVIALTDKISYQIDGGEVHRLSNATQVKEGAQEETLPSGKVVKKPWYVFKLRGIDKASGIHVWADDKDSPVNVALTIHDSSIGAGGFYSGFGTVPYTNLSAGVDTQGVQAKNASVLIKDAVKDYDYQWYKDGQLMSDFSGKNKAKLPLKTPGEYVVVAKTTCGSRTYPSKAVRVMPNLKLDMDTVHVNEKDGMVKLVLKRLQDSQKDITFDYALLNQTTTKDQDIVLNTTATGLIRPQDHEFPISLKLIDDDQNEDQEQAFLKIYNIKNAVTGIANGTVIFPIIIDDDDPEPSLVVSSNTFEPVEGQNDRVVVNFDLSNGKSGFSGSSKPISFHYHLAPAGAHPANATDYQMGANQPAEATVKFAPGETHKSISFAIKDDQLAELDEGLELTVGSATHVKGIKKEGTTGERDQLTIPITIKDNDQAKIFLSALPVTEGDPVKFHGQVMINGAEGQSQEPITFQYYLKGGSAEMATDLNAPKDGAHDFVGSSAVKTFTVKPFTKSFELTTCPTLKDRVKESAEVFSLFADHYKQADAANSTHQVDAVINDKDAKADLVVASMPIVEGDNLVFHVHLTKSLGANLSLNYELKPVSQGNVLNLFPSGNATHLKGTLLFKKNQVEKVISIPTADNNIVNGNHRVQLHFHAQVSDIFNPKNTVFSQNILDNDVTPVAKNDQFTFAESDAGAQYNGDVSANDLGKTTTPRFTVSASDIDRMNQHGKFTFHPDGTFEFSPFKDYYGVQKFGYALHTNVGTVHATAVLEITNVNDMPAVRSEQFSINEGQKTIKSFVASGLGDGGIHFEITNPPVHGQVKILDAQRGEYQYIANQDGFGDDPFQFTVKDRDGDLAEGTITMKIAYVNNHPPHANDDQVTINTNDEATVDVLANDTDADGQAKLNSGASQITQQPQHGKADFDLKSNQVIYVPEQGFAGVDHFTYRFMDALDAQKTSFYSNEATVTVRVKDVEPPMINAQDTTIYIGHKKDVHIVSKGILISASDNSKGQVGVQFSQELFQGIGDFPLLITATDPSGNRSKYAVTVHVKDQTAPVFTPLKKSAVVVNIDAQGHGVLALSDLYDTVVDNVDPKPTVRVFSGKLTFGSLDLVHPHQEIQLEAVDQSGNQAILKVPVEVKDHIAPVVKTKNITIKLNQQHKAQITPEQINNGSFDNSGIAPELSLDRHQFTAKDADLQLVFLTAKDGSGNVAHQPAKVRIVDEHAPNPYAKDLLEAHLNTWSSWGEMAKPMVVALNPEGKAVLEMSQVKNTLGQPEKVKTLAVNQQVFAHTGEFPVVFTINDSVKVKSTVAVVDYQSPQLKLNGATVYLNQAGEAKVSPAEMSQLFAGTTDNSQGPLTYSIGQQIFHTAGTFKVKAAAKDAFGNVASGESVITVIDSIAPKVSLKNNVTVYLNAEGNVSISPAQLIDKISDNGGGIAEKVLSRDYFNGQQLGNQPIALTAIDYAGNKVSLATTVHVVDNLPPVVEAHPLTLTLDSFGKVELTQQVIQHQLVSAKDNAHGPLNYTVNQTAFNEVGTFPVTVQVKDASNNITSVNTKITIQDNIAPALKVNPQTLQLNQTGEAEISPVVLAQLFKGTFDNSQTPMTYHVDQVKFKAPGQYNVLASAIDVSGNESSKNVLITVQDTLSPEIQTVNHQVVSEVISGQSPVVAYPVVDQKSQLVLPLGSDGKVELSPALLQRLYAGSSDNSSQAIDFTAGMKTFTEVGTYVTQLTATDLSQNSKTIELNVRVVDTLKPTLVLNPVHLTLGTDGKAVLTAEQLDLMFKGTTDNCGKVAWEVDQQQFGGVGDFKVKVTAVDLSNNVVSGTAIVTVLDHSAPEIQTVNHQVVSEVISGQSPVVAYPVVDQKSQLVLPLGSDGKVELSPALLQRLYAGSSDNSSQAIDFTAGIKTFTEVGTYVTQLTATDLSQNSKTIELNVRVVDTLKPTLVLNPVHLTLGTDGKAVLTAEQLDLMFKGTTDNCGKVAWKVDQQQFGGVGDFKVKATAVDLSNNVVSGTAIVTVLDHSAPEIQTVNHQVVSEVISGQSPVVAYPVVDQKSQLVLPLGSDGKVELSPALLQRLYAGSSDNSSQAIDFTAGIKTFTEVGTYVTQLTATDLSQNSKTIELNVRVVDTLKPTLVLNPVHLTLGTDGKAVLTAEQLDLMFKGTTDNCGKVAWKVDQQQFGGVGDFKVKATAVDLSNNVVSGTAIVTVLDHSAPEIQTVNHQVAHVVLPGGAKVMAQPVVNATSSMTITLEHADSIAMTPQVWQTVYAGTKDNGGKVFFPNPKVFLVPGVHHIHLFASDSSGNISAIFSNVTVIDHHTVPILKTQPVSIALDAQGVAHISPLVLSKIVAGSQDNKGGQLTYKLSEKQFRTMGTHQVMVEGTDAQGNTAKAAAEVRVVDTMAPFLHTKSIFAYLNSAGIARITAEQCDNGTDDNAPQKPALSVSKTHFQTKDLGEQWVSFSAEDSSKNVASEMVKVTVLDTIAPMVLTKPARIILREDGTAQLSIDQVDRGCIDNDGFRPLLSLDQNTFHAVGTYSVTLSAVDQSGNIAAAKAKVKVVDPVAPRLKVKNIIVALNEKGEVNISANDIDDGVVDNADGAPFLALDKSHFSGQNLGVNVVVLTAIDASANISKSTVSVTVIDTLAPTAIAKDTLLVLDDHGMAKLSATMVDGGSHDNCMIKARELDQYKFTAKDVHAHTHQLTVTDQSENRGRAKFTVTVIDPKAVLRIKDFPEQIMNGQHLVNLPDLRGTVEVISQDIPQGTHLVQQATKGSLVMAKNGTVKVVFKLMDDKSGQIYGTVEGLYPVRYSAQASQKALLLPNMITPNNDGVNDTFKIPHLDEIERVSLEVYDRSGKLVYKNADYHNEWGGTRRGLGQKTETFYYKVTIVNHKPQSGFVHVVKG</sequence>
<evidence type="ECO:0000259" key="4">
    <source>
        <dbReference type="Pfam" id="PF03160"/>
    </source>
</evidence>
<dbReference type="Pfam" id="PF03160">
    <property type="entry name" value="Calx-beta"/>
    <property type="match status" value="2"/>
</dbReference>
<keyword evidence="6" id="KW-1185">Reference proteome</keyword>
<keyword evidence="3" id="KW-0106">Calcium</keyword>
<gene>
    <name evidence="5" type="ORF">PEPS_27360</name>
</gene>
<dbReference type="InterPro" id="IPR038081">
    <property type="entry name" value="CalX-like_sf"/>
</dbReference>
<dbReference type="PANTHER" id="PTHR24273:SF32">
    <property type="entry name" value="HYALIN"/>
    <property type="match status" value="1"/>
</dbReference>
<feature type="domain" description="Calx-beta" evidence="4">
    <location>
        <begin position="832"/>
        <end position="873"/>
    </location>
</feature>
<organism evidence="5 6">
    <name type="scientific">Persicobacter psychrovividus</name>
    <dbReference type="NCBI Taxonomy" id="387638"/>
    <lineage>
        <taxon>Bacteria</taxon>
        <taxon>Pseudomonadati</taxon>
        <taxon>Bacteroidota</taxon>
        <taxon>Cytophagia</taxon>
        <taxon>Cytophagales</taxon>
        <taxon>Persicobacteraceae</taxon>
        <taxon>Persicobacter</taxon>
    </lineage>
</organism>
<dbReference type="Proteomes" id="UP001354989">
    <property type="component" value="Plasmid pPP1"/>
</dbReference>
<dbReference type="RefSeq" id="WP_338398330.1">
    <property type="nucleotide sequence ID" value="NZ_AP025293.1"/>
</dbReference>
<keyword evidence="5" id="KW-0614">Plasmid</keyword>
<geneLocation type="plasmid" evidence="5 6">
    <name>pPP1</name>
</geneLocation>
<dbReference type="NCBIfam" id="TIGR04131">
    <property type="entry name" value="Bac_Flav_CTERM"/>
    <property type="match status" value="1"/>
</dbReference>
<dbReference type="InterPro" id="IPR026341">
    <property type="entry name" value="T9SS_type_B"/>
</dbReference>
<name>A0ABM7VHJ9_9BACT</name>
<reference evidence="5 6" key="1">
    <citation type="submission" date="2021-12" db="EMBL/GenBank/DDBJ databases">
        <title>Genome sequencing of bacteria with rrn-lacking chromosome and rrn-plasmid.</title>
        <authorList>
            <person name="Anda M."/>
            <person name="Iwasaki W."/>
        </authorList>
    </citation>
    <scope>NUCLEOTIDE SEQUENCE [LARGE SCALE GENOMIC DNA]</scope>
    <source>
        <strain evidence="5 6">NBRC 101262</strain>
        <plasmid evidence="5 6">pPP1</plasmid>
    </source>
</reference>
<dbReference type="Pfam" id="PF17963">
    <property type="entry name" value="Big_9"/>
    <property type="match status" value="3"/>
</dbReference>